<accession>A0A9D4HYC9</accession>
<proteinExistence type="predicted"/>
<name>A0A9D4HYC9_DREPO</name>
<evidence type="ECO:0000313" key="1">
    <source>
        <dbReference type="EMBL" id="KAH3737257.1"/>
    </source>
</evidence>
<dbReference type="Proteomes" id="UP000828390">
    <property type="component" value="Unassembled WGS sequence"/>
</dbReference>
<protein>
    <submittedName>
        <fullName evidence="1">Uncharacterized protein</fullName>
    </submittedName>
</protein>
<dbReference type="EMBL" id="JAIWYP010000011">
    <property type="protein sequence ID" value="KAH3737257.1"/>
    <property type="molecule type" value="Genomic_DNA"/>
</dbReference>
<comment type="caution">
    <text evidence="1">The sequence shown here is derived from an EMBL/GenBank/DDBJ whole genome shotgun (WGS) entry which is preliminary data.</text>
</comment>
<keyword evidence="2" id="KW-1185">Reference proteome</keyword>
<gene>
    <name evidence="1" type="ORF">DPMN_043840</name>
</gene>
<sequence>MVSTVSSSFYQSLPNKPPLCAISNLGIDLNASVANGNQLEILGFIETSISIPLLNFDVALPVLVVPDTQSSPFCPVILGTYIIRRCKSVAAELELPDAWQMTFDTLVCKPVTVLSTNEHTVGVKPY</sequence>
<reference evidence="1" key="1">
    <citation type="journal article" date="2019" name="bioRxiv">
        <title>The Genome of the Zebra Mussel, Dreissena polymorpha: A Resource for Invasive Species Research.</title>
        <authorList>
            <person name="McCartney M.A."/>
            <person name="Auch B."/>
            <person name="Kono T."/>
            <person name="Mallez S."/>
            <person name="Zhang Y."/>
            <person name="Obille A."/>
            <person name="Becker A."/>
            <person name="Abrahante J.E."/>
            <person name="Garbe J."/>
            <person name="Badalamenti J.P."/>
            <person name="Herman A."/>
            <person name="Mangelson H."/>
            <person name="Liachko I."/>
            <person name="Sullivan S."/>
            <person name="Sone E.D."/>
            <person name="Koren S."/>
            <person name="Silverstein K.A.T."/>
            <person name="Beckman K.B."/>
            <person name="Gohl D.M."/>
        </authorList>
    </citation>
    <scope>NUCLEOTIDE SEQUENCE</scope>
    <source>
        <strain evidence="1">Duluth1</strain>
        <tissue evidence="1">Whole animal</tissue>
    </source>
</reference>
<reference evidence="1" key="2">
    <citation type="submission" date="2020-11" db="EMBL/GenBank/DDBJ databases">
        <authorList>
            <person name="McCartney M.A."/>
            <person name="Auch B."/>
            <person name="Kono T."/>
            <person name="Mallez S."/>
            <person name="Becker A."/>
            <person name="Gohl D.M."/>
            <person name="Silverstein K.A.T."/>
            <person name="Koren S."/>
            <person name="Bechman K.B."/>
            <person name="Herman A."/>
            <person name="Abrahante J.E."/>
            <person name="Garbe J."/>
        </authorList>
    </citation>
    <scope>NUCLEOTIDE SEQUENCE</scope>
    <source>
        <strain evidence="1">Duluth1</strain>
        <tissue evidence="1">Whole animal</tissue>
    </source>
</reference>
<organism evidence="1 2">
    <name type="scientific">Dreissena polymorpha</name>
    <name type="common">Zebra mussel</name>
    <name type="synonym">Mytilus polymorpha</name>
    <dbReference type="NCBI Taxonomy" id="45954"/>
    <lineage>
        <taxon>Eukaryota</taxon>
        <taxon>Metazoa</taxon>
        <taxon>Spiralia</taxon>
        <taxon>Lophotrochozoa</taxon>
        <taxon>Mollusca</taxon>
        <taxon>Bivalvia</taxon>
        <taxon>Autobranchia</taxon>
        <taxon>Heteroconchia</taxon>
        <taxon>Euheterodonta</taxon>
        <taxon>Imparidentia</taxon>
        <taxon>Neoheterodontei</taxon>
        <taxon>Myida</taxon>
        <taxon>Dreissenoidea</taxon>
        <taxon>Dreissenidae</taxon>
        <taxon>Dreissena</taxon>
    </lineage>
</organism>
<dbReference type="AlphaFoldDB" id="A0A9D4HYC9"/>
<evidence type="ECO:0000313" key="2">
    <source>
        <dbReference type="Proteomes" id="UP000828390"/>
    </source>
</evidence>